<protein>
    <submittedName>
        <fullName evidence="1">Uncharacterized protein</fullName>
    </submittedName>
</protein>
<name>C5MIC3_CANTT</name>
<organism evidence="1 2">
    <name type="scientific">Candida tropicalis (strain ATCC MYA-3404 / T1)</name>
    <name type="common">Yeast</name>
    <dbReference type="NCBI Taxonomy" id="294747"/>
    <lineage>
        <taxon>Eukaryota</taxon>
        <taxon>Fungi</taxon>
        <taxon>Dikarya</taxon>
        <taxon>Ascomycota</taxon>
        <taxon>Saccharomycotina</taxon>
        <taxon>Pichiomycetes</taxon>
        <taxon>Debaryomycetaceae</taxon>
        <taxon>Candida/Lodderomyces clade</taxon>
        <taxon>Candida</taxon>
    </lineage>
</organism>
<dbReference type="RefSeq" id="XP_002546338.1">
    <property type="nucleotide sequence ID" value="XM_002546292.1"/>
</dbReference>
<dbReference type="OrthoDB" id="10614983at2759"/>
<sequence>MKNRKPLKEKTNIHYLENHNKRTIVSSNKLIDIFNNKNDITPDPYSFLSTSTPQGRSKAKFGKHVSRKNKWKQSVISKTGVNQMVKKTVPSADKSFDNGNIVSSTTQLELKNPPIVNGFTPVYQLKTFSAANFLSPCKDTQKPYENKLADSCTSPSAVLPNISTLMKSVYLEKCSLNYILNSPVVGLTEFGNTKSTQNATKMMTSSSTYANQQDYVLDDISDYTEVKESEYEVTEEIINSVTDSDPMDLLNYDKKLVMMTNRNYYKWKSYMKSSSSKSSN</sequence>
<reference evidence="1 2" key="1">
    <citation type="journal article" date="2009" name="Nature">
        <title>Evolution of pathogenicity and sexual reproduction in eight Candida genomes.</title>
        <authorList>
            <person name="Butler G."/>
            <person name="Rasmussen M.D."/>
            <person name="Lin M.F."/>
            <person name="Santos M.A."/>
            <person name="Sakthikumar S."/>
            <person name="Munro C.A."/>
            <person name="Rheinbay E."/>
            <person name="Grabherr M."/>
            <person name="Forche A."/>
            <person name="Reedy J.L."/>
            <person name="Agrafioti I."/>
            <person name="Arnaud M.B."/>
            <person name="Bates S."/>
            <person name="Brown A.J."/>
            <person name="Brunke S."/>
            <person name="Costanzo M.C."/>
            <person name="Fitzpatrick D.A."/>
            <person name="de Groot P.W."/>
            <person name="Harris D."/>
            <person name="Hoyer L.L."/>
            <person name="Hube B."/>
            <person name="Klis F.M."/>
            <person name="Kodira C."/>
            <person name="Lennard N."/>
            <person name="Logue M.E."/>
            <person name="Martin R."/>
            <person name="Neiman A.M."/>
            <person name="Nikolaou E."/>
            <person name="Quail M.A."/>
            <person name="Quinn J."/>
            <person name="Santos M.C."/>
            <person name="Schmitzberger F.F."/>
            <person name="Sherlock G."/>
            <person name="Shah P."/>
            <person name="Silverstein K.A."/>
            <person name="Skrzypek M.S."/>
            <person name="Soll D."/>
            <person name="Staggs R."/>
            <person name="Stansfield I."/>
            <person name="Stumpf M.P."/>
            <person name="Sudbery P.E."/>
            <person name="Srikantha T."/>
            <person name="Zeng Q."/>
            <person name="Berman J."/>
            <person name="Berriman M."/>
            <person name="Heitman J."/>
            <person name="Gow N.A."/>
            <person name="Lorenz M.C."/>
            <person name="Birren B.W."/>
            <person name="Kellis M."/>
            <person name="Cuomo C.A."/>
        </authorList>
    </citation>
    <scope>NUCLEOTIDE SEQUENCE [LARGE SCALE GENOMIC DNA]</scope>
    <source>
        <strain evidence="2">ATCC MYA-3404 / T1</strain>
    </source>
</reference>
<dbReference type="Proteomes" id="UP000002037">
    <property type="component" value="Unassembled WGS sequence"/>
</dbReference>
<dbReference type="KEGG" id="ctp:CTRG_05816"/>
<dbReference type="HOGENOM" id="CLU_823856_0_0_1"/>
<dbReference type="AlphaFoldDB" id="C5MIC3"/>
<gene>
    <name evidence="1" type="ORF">CTRG_05816</name>
</gene>
<dbReference type="EMBL" id="GG692404">
    <property type="protein sequence ID" value="EER30417.1"/>
    <property type="molecule type" value="Genomic_DNA"/>
</dbReference>
<dbReference type="VEuPathDB" id="FungiDB:CTRG_05816"/>
<accession>C5MIC3</accession>
<proteinExistence type="predicted"/>
<dbReference type="GeneID" id="8300165"/>
<keyword evidence="2" id="KW-1185">Reference proteome</keyword>
<evidence type="ECO:0000313" key="2">
    <source>
        <dbReference type="Proteomes" id="UP000002037"/>
    </source>
</evidence>
<evidence type="ECO:0000313" key="1">
    <source>
        <dbReference type="EMBL" id="EER30417.1"/>
    </source>
</evidence>